<evidence type="ECO:0000259" key="1">
    <source>
        <dbReference type="SMART" id="SM00421"/>
    </source>
</evidence>
<name>A0ABS3E943_9GAMM</name>
<evidence type="ECO:0000313" key="3">
    <source>
        <dbReference type="Proteomes" id="UP000664293"/>
    </source>
</evidence>
<organism evidence="2 3">
    <name type="scientific">Microbulbifer salipaludis</name>
    <dbReference type="NCBI Taxonomy" id="187980"/>
    <lineage>
        <taxon>Bacteria</taxon>
        <taxon>Pseudomonadati</taxon>
        <taxon>Pseudomonadota</taxon>
        <taxon>Gammaproteobacteria</taxon>
        <taxon>Cellvibrionales</taxon>
        <taxon>Microbulbiferaceae</taxon>
        <taxon>Microbulbifer</taxon>
    </lineage>
</organism>
<dbReference type="SMART" id="SM00421">
    <property type="entry name" value="HTH_LUXR"/>
    <property type="match status" value="1"/>
</dbReference>
<evidence type="ECO:0000313" key="2">
    <source>
        <dbReference type="EMBL" id="MBN8431832.1"/>
    </source>
</evidence>
<dbReference type="InterPro" id="IPR013249">
    <property type="entry name" value="RNA_pol_sigma70_r4_t2"/>
</dbReference>
<accession>A0ABS3E943</accession>
<reference evidence="2 3" key="1">
    <citation type="submission" date="2020-12" db="EMBL/GenBank/DDBJ databases">
        <title>Oil enriched cultivation method for isolating marine PHA-producing bacteria.</title>
        <authorList>
            <person name="Zheng W."/>
            <person name="Yu S."/>
            <person name="Huang Y."/>
        </authorList>
    </citation>
    <scope>NUCLEOTIDE SEQUENCE [LARGE SCALE GENOMIC DNA]</scope>
    <source>
        <strain evidence="2 3">SN0-2</strain>
    </source>
</reference>
<dbReference type="SUPFAM" id="SSF46894">
    <property type="entry name" value="C-terminal effector domain of the bipartite response regulators"/>
    <property type="match status" value="1"/>
</dbReference>
<comment type="caution">
    <text evidence="2">The sequence shown here is derived from an EMBL/GenBank/DDBJ whole genome shotgun (WGS) entry which is preliminary data.</text>
</comment>
<keyword evidence="3" id="KW-1185">Reference proteome</keyword>
<dbReference type="EMBL" id="JAEKJR010000002">
    <property type="protein sequence ID" value="MBN8431832.1"/>
    <property type="molecule type" value="Genomic_DNA"/>
</dbReference>
<dbReference type="InterPro" id="IPR016032">
    <property type="entry name" value="Sig_transdc_resp-reg_C-effctor"/>
</dbReference>
<proteinExistence type="predicted"/>
<dbReference type="InterPro" id="IPR036388">
    <property type="entry name" value="WH-like_DNA-bd_sf"/>
</dbReference>
<protein>
    <submittedName>
        <fullName evidence="2">Helix-turn-helix transcriptional regulator</fullName>
    </submittedName>
</protein>
<sequence length="116" mass="12601">MSVRAKATPTYRPLAPRQAEALTHRARGLSQAETAAAMGCSVGNVSNLMAECFFKLHARGSVDAVAKAVQHGLIQFALVATILAGVGPDASEQMRTRFQRRPTIRTIRIRNREDLA</sequence>
<dbReference type="Proteomes" id="UP000664293">
    <property type="component" value="Unassembled WGS sequence"/>
</dbReference>
<dbReference type="RefSeq" id="WP_207002946.1">
    <property type="nucleotide sequence ID" value="NZ_JAEKJR010000002.1"/>
</dbReference>
<dbReference type="Pfam" id="PF08281">
    <property type="entry name" value="Sigma70_r4_2"/>
    <property type="match status" value="1"/>
</dbReference>
<dbReference type="Gene3D" id="1.10.10.10">
    <property type="entry name" value="Winged helix-like DNA-binding domain superfamily/Winged helix DNA-binding domain"/>
    <property type="match status" value="1"/>
</dbReference>
<feature type="domain" description="HTH luxR-type" evidence="1">
    <location>
        <begin position="11"/>
        <end position="68"/>
    </location>
</feature>
<dbReference type="InterPro" id="IPR000792">
    <property type="entry name" value="Tscrpt_reg_LuxR_C"/>
</dbReference>
<gene>
    <name evidence="2" type="ORF">JF535_13320</name>
</gene>